<comment type="caution">
    <text evidence="1">The sequence shown here is derived from an EMBL/GenBank/DDBJ whole genome shotgun (WGS) entry which is preliminary data.</text>
</comment>
<dbReference type="eggNOG" id="ENOG5032CX6">
    <property type="taxonomic scope" value="Bacteria"/>
</dbReference>
<evidence type="ECO:0000313" key="2">
    <source>
        <dbReference type="Proteomes" id="UP000035083"/>
    </source>
</evidence>
<gene>
    <name evidence="1" type="ORF">GSI01S_33_00110</name>
</gene>
<dbReference type="RefSeq" id="WP_006897731.1">
    <property type="nucleotide sequence ID" value="NZ_BANU01000033.1"/>
</dbReference>
<accession>L7LMF7</accession>
<dbReference type="Proteomes" id="UP000035083">
    <property type="component" value="Unassembled WGS sequence"/>
</dbReference>
<dbReference type="EMBL" id="BANU01000033">
    <property type="protein sequence ID" value="GAC62325.1"/>
    <property type="molecule type" value="Genomic_DNA"/>
</dbReference>
<sequence>MLNALETLRGQLIEQEMPTDKIEQELEAAEVQIATLITEHTHLLNAQWRRDHPGRQPTFPELQKLHKRARMMGEEVFLAQLTEMPTDREEPEPELQQSRTTNWWLDETLEPSEQMQELADLLWPDRTVRFRVWAADLLEARRLDHLPVPSSPQDALAGDVADEVDRVLMTISSQSST</sequence>
<dbReference type="AlphaFoldDB" id="L7LMF7"/>
<evidence type="ECO:0000313" key="1">
    <source>
        <dbReference type="EMBL" id="GAC62325.1"/>
    </source>
</evidence>
<organism evidence="1 2">
    <name type="scientific">Gordonia sihwensis NBRC 108236</name>
    <dbReference type="NCBI Taxonomy" id="1223544"/>
    <lineage>
        <taxon>Bacteria</taxon>
        <taxon>Bacillati</taxon>
        <taxon>Actinomycetota</taxon>
        <taxon>Actinomycetes</taxon>
        <taxon>Mycobacteriales</taxon>
        <taxon>Gordoniaceae</taxon>
        <taxon>Gordonia</taxon>
    </lineage>
</organism>
<name>L7LMF7_9ACTN</name>
<protein>
    <submittedName>
        <fullName evidence="1">Uncharacterized protein</fullName>
    </submittedName>
</protein>
<proteinExistence type="predicted"/>
<reference evidence="1 2" key="1">
    <citation type="submission" date="2012-12" db="EMBL/GenBank/DDBJ databases">
        <title>Whole genome shotgun sequence of Gordonia sihwensis NBRC 108236.</title>
        <authorList>
            <person name="Yoshida I."/>
            <person name="Hosoyama A."/>
            <person name="Tsuchikane K."/>
            <person name="Ando Y."/>
            <person name="Baba S."/>
            <person name="Ohji S."/>
            <person name="Hamada M."/>
            <person name="Tamura T."/>
            <person name="Yamazoe A."/>
            <person name="Yamazaki S."/>
            <person name="Fujita N."/>
        </authorList>
    </citation>
    <scope>NUCLEOTIDE SEQUENCE [LARGE SCALE GENOMIC DNA]</scope>
    <source>
        <strain evidence="1 2">NBRC 108236</strain>
    </source>
</reference>
<keyword evidence="2" id="KW-1185">Reference proteome</keyword>